<dbReference type="EMBL" id="QTTT01000001">
    <property type="protein sequence ID" value="REF00118.1"/>
    <property type="molecule type" value="Genomic_DNA"/>
</dbReference>
<evidence type="ECO:0000256" key="1">
    <source>
        <dbReference type="ARBA" id="ARBA00009213"/>
    </source>
</evidence>
<feature type="active site" description="Proton acceptor; via carboxylate" evidence="4">
    <location>
        <position position="399"/>
    </location>
</feature>
<dbReference type="Pfam" id="PF13530">
    <property type="entry name" value="SCP2_2"/>
    <property type="match status" value="1"/>
</dbReference>
<feature type="active site" description="Proton donor" evidence="4">
    <location>
        <position position="118"/>
    </location>
</feature>
<sequence length="399" mass="44286">MVTVRDVPESEIDQVIDLTGIAFHERVDDGDDRERHRWLLRGARRLGAYEDGRLVGFVGGLPMRMSVPGGSLACVGVTDVVVLPTHRRRGVLSAMIGRLYEDLDAPLAALYASEGAIYGRYGFGHADHAAQIEIDTVRPWTTRIEPAPRPLRMVSLEEAPKVLAPLYERAAARRPGQFLRDEEWWRRWVLTSKESGDDALTEPRVVVMDDAGYVIYRTKLDEESDDLGRVRLMELEGDDARVEAALWRYLASIDLTGRIRGARPVDDLVPLLAADPDTVRITRTWQALWVRLADVGSALQGRGWAEPVDTVLRIVDTRIPANDGHWRLRVTGDDATCERTDAAPDLTLDVRELGTVYLGDTALATLVRAGLVTEHAPGAASRLDRALSVPRAPFTSDDF</sequence>
<evidence type="ECO:0000256" key="4">
    <source>
        <dbReference type="HAMAP-Rule" id="MF_01812"/>
    </source>
</evidence>
<dbReference type="InterPro" id="IPR022902">
    <property type="entry name" value="NAcTrfase_Eis"/>
</dbReference>
<dbReference type="InterPro" id="IPR025559">
    <property type="entry name" value="Eis_dom"/>
</dbReference>
<dbReference type="Gene3D" id="3.40.630.30">
    <property type="match status" value="2"/>
</dbReference>
<feature type="binding site" evidence="4">
    <location>
        <begin position="113"/>
        <end position="114"/>
    </location>
    <ligand>
        <name>acetyl-CoA</name>
        <dbReference type="ChEBI" id="CHEBI:57288"/>
    </ligand>
</feature>
<comment type="similarity">
    <text evidence="1 4">Belongs to the acetyltransferase Eis family.</text>
</comment>
<dbReference type="OrthoDB" id="8399956at2"/>
<comment type="caution">
    <text evidence="6">The sequence shown here is derived from an EMBL/GenBank/DDBJ whole genome shotgun (WGS) entry which is preliminary data.</text>
</comment>
<dbReference type="SUPFAM" id="SSF55729">
    <property type="entry name" value="Acyl-CoA N-acyltransferases (Nat)"/>
    <property type="match status" value="1"/>
</dbReference>
<dbReference type="HAMAP" id="MF_01812">
    <property type="entry name" value="Eis"/>
    <property type="match status" value="1"/>
</dbReference>
<dbReference type="AlphaFoldDB" id="A0A3D9SX11"/>
<dbReference type="PROSITE" id="PS51186">
    <property type="entry name" value="GNAT"/>
    <property type="match status" value="1"/>
</dbReference>
<evidence type="ECO:0000313" key="6">
    <source>
        <dbReference type="EMBL" id="REF00118.1"/>
    </source>
</evidence>
<dbReference type="Proteomes" id="UP000256661">
    <property type="component" value="Unassembled WGS sequence"/>
</dbReference>
<evidence type="ECO:0000256" key="2">
    <source>
        <dbReference type="ARBA" id="ARBA00022679"/>
    </source>
</evidence>
<name>A0A3D9SX11_9ACTN</name>
<dbReference type="PANTHER" id="PTHR37817">
    <property type="entry name" value="N-ACETYLTRANSFERASE EIS"/>
    <property type="match status" value="1"/>
</dbReference>
<dbReference type="Gene3D" id="3.30.1050.10">
    <property type="entry name" value="SCP2 sterol-binding domain"/>
    <property type="match status" value="1"/>
</dbReference>
<accession>A0A3D9SX11</accession>
<dbReference type="Pfam" id="PF13527">
    <property type="entry name" value="Acetyltransf_9"/>
    <property type="match status" value="1"/>
</dbReference>
<dbReference type="GO" id="GO:0030649">
    <property type="term" value="P:aminoglycoside antibiotic catabolic process"/>
    <property type="evidence" value="ECO:0007669"/>
    <property type="project" value="TreeGrafter"/>
</dbReference>
<dbReference type="InterPro" id="IPR000182">
    <property type="entry name" value="GNAT_dom"/>
</dbReference>
<keyword evidence="2 4" id="KW-0808">Transferase</keyword>
<dbReference type="InterPro" id="IPR036527">
    <property type="entry name" value="SCP2_sterol-bd_dom_sf"/>
</dbReference>
<dbReference type="SUPFAM" id="SSF55718">
    <property type="entry name" value="SCP-like"/>
    <property type="match status" value="1"/>
</dbReference>
<organism evidence="6 7">
    <name type="scientific">Thermomonospora umbrina</name>
    <dbReference type="NCBI Taxonomy" id="111806"/>
    <lineage>
        <taxon>Bacteria</taxon>
        <taxon>Bacillati</taxon>
        <taxon>Actinomycetota</taxon>
        <taxon>Actinomycetes</taxon>
        <taxon>Streptosporangiales</taxon>
        <taxon>Thermomonosporaceae</taxon>
        <taxon>Thermomonospora</taxon>
    </lineage>
</organism>
<comment type="subunit">
    <text evidence="4">Homohexamer; trimer of dimers.</text>
</comment>
<proteinExistence type="inferred from homology"/>
<dbReference type="InterPro" id="IPR016181">
    <property type="entry name" value="Acyl_CoA_acyltransferase"/>
</dbReference>
<feature type="binding site" evidence="4">
    <location>
        <begin position="88"/>
        <end position="93"/>
    </location>
    <ligand>
        <name>acetyl-CoA</name>
        <dbReference type="ChEBI" id="CHEBI:57288"/>
    </ligand>
</feature>
<protein>
    <submittedName>
        <fullName evidence="6">Putative acetyltransferase</fullName>
    </submittedName>
</protein>
<keyword evidence="3 4" id="KW-0012">Acyltransferase</keyword>
<dbReference type="RefSeq" id="WP_116025312.1">
    <property type="nucleotide sequence ID" value="NZ_QTTT01000001.1"/>
</dbReference>
<feature type="binding site" evidence="4">
    <location>
        <begin position="80"/>
        <end position="82"/>
    </location>
    <ligand>
        <name>acetyl-CoA</name>
        <dbReference type="ChEBI" id="CHEBI:57288"/>
    </ligand>
</feature>
<dbReference type="InterPro" id="IPR051554">
    <property type="entry name" value="Acetyltransferase_Eis"/>
</dbReference>
<dbReference type="GO" id="GO:0034069">
    <property type="term" value="F:aminoglycoside N-acetyltransferase activity"/>
    <property type="evidence" value="ECO:0007669"/>
    <property type="project" value="TreeGrafter"/>
</dbReference>
<reference evidence="6 7" key="1">
    <citation type="submission" date="2018-08" db="EMBL/GenBank/DDBJ databases">
        <title>Sequencing the genomes of 1000 actinobacteria strains.</title>
        <authorList>
            <person name="Klenk H.-P."/>
        </authorList>
    </citation>
    <scope>NUCLEOTIDE SEQUENCE [LARGE SCALE GENOMIC DNA]</scope>
    <source>
        <strain evidence="6 7">DSM 43927</strain>
    </source>
</reference>
<gene>
    <name evidence="6" type="ORF">DFJ69_5646</name>
</gene>
<dbReference type="PANTHER" id="PTHR37817:SF1">
    <property type="entry name" value="N-ACETYLTRANSFERASE EIS"/>
    <property type="match status" value="1"/>
</dbReference>
<evidence type="ECO:0000259" key="5">
    <source>
        <dbReference type="PROSITE" id="PS51186"/>
    </source>
</evidence>
<evidence type="ECO:0000313" key="7">
    <source>
        <dbReference type="Proteomes" id="UP000256661"/>
    </source>
</evidence>
<dbReference type="InterPro" id="IPR041380">
    <property type="entry name" value="Acetyltransf_17"/>
</dbReference>
<feature type="domain" description="N-acetyltransferase" evidence="5">
    <location>
        <begin position="2"/>
        <end position="144"/>
    </location>
</feature>
<dbReference type="NCBIfam" id="NF002367">
    <property type="entry name" value="PRK01346.1-4"/>
    <property type="match status" value="1"/>
</dbReference>
<dbReference type="CDD" id="cd04301">
    <property type="entry name" value="NAT_SF"/>
    <property type="match status" value="1"/>
</dbReference>
<dbReference type="Pfam" id="PF17668">
    <property type="entry name" value="Acetyltransf_17"/>
    <property type="match status" value="1"/>
</dbReference>
<evidence type="ECO:0000256" key="3">
    <source>
        <dbReference type="ARBA" id="ARBA00023315"/>
    </source>
</evidence>
<keyword evidence="7" id="KW-1185">Reference proteome</keyword>